<keyword evidence="4" id="KW-0812">Transmembrane</keyword>
<dbReference type="PROSITE" id="PS50850">
    <property type="entry name" value="MFS"/>
    <property type="match status" value="1"/>
</dbReference>
<dbReference type="InterPro" id="IPR011701">
    <property type="entry name" value="MFS"/>
</dbReference>
<gene>
    <name evidence="8" type="ORF">BG04_4757</name>
</gene>
<dbReference type="KEGG" id="bmeg:BG04_4757"/>
<dbReference type="Gene3D" id="1.20.1250.20">
    <property type="entry name" value="MFS general substrate transporter like domains"/>
    <property type="match status" value="2"/>
</dbReference>
<dbReference type="InterPro" id="IPR051788">
    <property type="entry name" value="MFS_Transporter"/>
</dbReference>
<dbReference type="RefSeq" id="WP_034652024.1">
    <property type="nucleotide sequence ID" value="NZ_BCVB01000004.1"/>
</dbReference>
<sequence length="401" mass="43637">MKKFALASYALYLLGGLVITAVGSVLPQLLTHYHVSYTVGGQLVLLGSLGFLIGVPLSSFLLGRFREMNLLTVSALMIALSQIGMLLLPPFEWIIAFNFLNGIGVAALEVVVATLMMEVFIGRRAIVMSYLEVSFGLGALLMPLVASLLISQNSWRFSFFITSVLALLMVVVCKMISFKKETVLTSESEASDANSEPAPVLAKNQRWKILTLFSVMIFMYAGVESSMNNFLSSIFIAYLDVIPSQATLSISVFWVAMLIGRVATGWIIRVVTYERYLFGSIGGTIVSLVLFILLKEAVAGYILLGFLGLAMSGIYSITMVYANHTFTGSARIVTSLITGFSGLGGAVFPALIGFTMDVSGITSALWYITAFACLYLLALCIIFFVQRDAKQKANNHLQPMK</sequence>
<proteinExistence type="inferred from homology"/>
<evidence type="ECO:0000256" key="2">
    <source>
        <dbReference type="ARBA" id="ARBA00008335"/>
    </source>
</evidence>
<dbReference type="PANTHER" id="PTHR23514:SF3">
    <property type="entry name" value="BYPASS OF STOP CODON PROTEIN 6"/>
    <property type="match status" value="1"/>
</dbReference>
<dbReference type="InterPro" id="IPR020846">
    <property type="entry name" value="MFS_dom"/>
</dbReference>
<evidence type="ECO:0000256" key="6">
    <source>
        <dbReference type="ARBA" id="ARBA00023136"/>
    </source>
</evidence>
<evidence type="ECO:0000259" key="7">
    <source>
        <dbReference type="PROSITE" id="PS50850"/>
    </source>
</evidence>
<dbReference type="Proteomes" id="UP000031829">
    <property type="component" value="Chromosome"/>
</dbReference>
<evidence type="ECO:0000256" key="1">
    <source>
        <dbReference type="ARBA" id="ARBA00004651"/>
    </source>
</evidence>
<keyword evidence="6" id="KW-0472">Membrane</keyword>
<evidence type="ECO:0000313" key="9">
    <source>
        <dbReference type="Proteomes" id="UP000031829"/>
    </source>
</evidence>
<feature type="domain" description="Major facilitator superfamily (MFS) profile" evidence="7">
    <location>
        <begin position="4"/>
        <end position="390"/>
    </location>
</feature>
<keyword evidence="5" id="KW-1133">Transmembrane helix</keyword>
<dbReference type="GO" id="GO:0005886">
    <property type="term" value="C:plasma membrane"/>
    <property type="evidence" value="ECO:0007669"/>
    <property type="project" value="UniProtKB-SubCell"/>
</dbReference>
<dbReference type="SUPFAM" id="SSF103473">
    <property type="entry name" value="MFS general substrate transporter"/>
    <property type="match status" value="1"/>
</dbReference>
<accession>A0A0B6AX43</accession>
<dbReference type="PANTHER" id="PTHR23514">
    <property type="entry name" value="BYPASS OF STOP CODON PROTEIN 6"/>
    <property type="match status" value="1"/>
</dbReference>
<organism evidence="8 9">
    <name type="scientific">Priestia megaterium (strain ATCC 14581 / DSM 32 / CCUG 1817 / JCM 2506 / NBRC 15308 / NCIMB 9376 / NCTC 10342 / NRRL B-14308 / VKM B-512 / Ford 19)</name>
    <name type="common">Bacillus megaterium</name>
    <dbReference type="NCBI Taxonomy" id="1348623"/>
    <lineage>
        <taxon>Bacteria</taxon>
        <taxon>Bacillati</taxon>
        <taxon>Bacillota</taxon>
        <taxon>Bacilli</taxon>
        <taxon>Bacillales</taxon>
        <taxon>Bacillaceae</taxon>
        <taxon>Priestia</taxon>
    </lineage>
</organism>
<dbReference type="HOGENOM" id="CLU_058035_0_0_9"/>
<comment type="subcellular location">
    <subcellularLocation>
        <location evidence="1">Cell membrane</location>
        <topology evidence="1">Multi-pass membrane protein</topology>
    </subcellularLocation>
</comment>
<evidence type="ECO:0000313" key="8">
    <source>
        <dbReference type="EMBL" id="AJI24419.1"/>
    </source>
</evidence>
<dbReference type="AlphaFoldDB" id="A0A0B6AX43"/>
<protein>
    <submittedName>
        <fullName evidence="8">Major Facilitator Superfamily protein</fullName>
    </submittedName>
</protein>
<keyword evidence="3" id="KW-0813">Transport</keyword>
<dbReference type="GeneID" id="93642748"/>
<reference evidence="8 9" key="1">
    <citation type="journal article" date="2015" name="Genome Announc.">
        <title>Complete genome sequences for 35 biothreat assay-relevant bacillus species.</title>
        <authorList>
            <person name="Johnson S.L."/>
            <person name="Daligault H.E."/>
            <person name="Davenport K.W."/>
            <person name="Jaissle J."/>
            <person name="Frey K.G."/>
            <person name="Ladner J.T."/>
            <person name="Broomall S.M."/>
            <person name="Bishop-Lilly K.A."/>
            <person name="Bruce D.C."/>
            <person name="Gibbons H.S."/>
            <person name="Coyne S.R."/>
            <person name="Lo C.C."/>
            <person name="Meincke L."/>
            <person name="Munk A.C."/>
            <person name="Koroleva G.I."/>
            <person name="Rosenzweig C.N."/>
            <person name="Palacios G.F."/>
            <person name="Redden C.L."/>
            <person name="Minogue T.D."/>
            <person name="Chain P.S."/>
        </authorList>
    </citation>
    <scope>NUCLEOTIDE SEQUENCE [LARGE SCALE GENOMIC DNA]</scope>
    <source>
        <strain evidence="9">ATCC 14581 / DSM 32 / JCM 2506 / NBRC 15308 / NCIMB 9376 / NCTC 10342 / NRRL B-14308 / VKM B-512</strain>
    </source>
</reference>
<dbReference type="EMBL" id="CP009920">
    <property type="protein sequence ID" value="AJI24419.1"/>
    <property type="molecule type" value="Genomic_DNA"/>
</dbReference>
<name>A0A0B6AX43_PRIM2</name>
<dbReference type="InterPro" id="IPR036259">
    <property type="entry name" value="MFS_trans_sf"/>
</dbReference>
<evidence type="ECO:0000256" key="5">
    <source>
        <dbReference type="ARBA" id="ARBA00022989"/>
    </source>
</evidence>
<evidence type="ECO:0000256" key="3">
    <source>
        <dbReference type="ARBA" id="ARBA00022448"/>
    </source>
</evidence>
<comment type="similarity">
    <text evidence="2">Belongs to the major facilitator superfamily.</text>
</comment>
<dbReference type="GO" id="GO:0022857">
    <property type="term" value="F:transmembrane transporter activity"/>
    <property type="evidence" value="ECO:0007669"/>
    <property type="project" value="InterPro"/>
</dbReference>
<dbReference type="Pfam" id="PF07690">
    <property type="entry name" value="MFS_1"/>
    <property type="match status" value="1"/>
</dbReference>
<evidence type="ECO:0000256" key="4">
    <source>
        <dbReference type="ARBA" id="ARBA00022692"/>
    </source>
</evidence>